<dbReference type="Ensembl" id="ENSPNAT00000062238.1">
    <property type="protein sequence ID" value="ENSPNAP00000072225.1"/>
    <property type="gene ID" value="ENSPNAG00000037300.1"/>
</dbReference>
<dbReference type="GeneTree" id="ENSGT01120000272426"/>
<feature type="domain" description="Chemokine interleukin-8-like" evidence="11">
    <location>
        <begin position="29"/>
        <end position="88"/>
    </location>
</feature>
<evidence type="ECO:0000256" key="8">
    <source>
        <dbReference type="ARBA" id="ARBA00046726"/>
    </source>
</evidence>
<dbReference type="AlphaFoldDB" id="A0AAR2L6P6"/>
<organism evidence="12 13">
    <name type="scientific">Pygocentrus nattereri</name>
    <name type="common">Red-bellied piranha</name>
    <dbReference type="NCBI Taxonomy" id="42514"/>
    <lineage>
        <taxon>Eukaryota</taxon>
        <taxon>Metazoa</taxon>
        <taxon>Chordata</taxon>
        <taxon>Craniata</taxon>
        <taxon>Vertebrata</taxon>
        <taxon>Euteleostomi</taxon>
        <taxon>Actinopterygii</taxon>
        <taxon>Neopterygii</taxon>
        <taxon>Teleostei</taxon>
        <taxon>Ostariophysi</taxon>
        <taxon>Characiformes</taxon>
        <taxon>Characoidei</taxon>
        <taxon>Pygocentrus</taxon>
    </lineage>
</organism>
<feature type="signal peptide" evidence="9">
    <location>
        <begin position="1"/>
        <end position="21"/>
    </location>
</feature>
<evidence type="ECO:0000256" key="10">
    <source>
        <dbReference type="SAM" id="MobiDB-lite"/>
    </source>
</evidence>
<evidence type="ECO:0000256" key="5">
    <source>
        <dbReference type="ARBA" id="ARBA00022729"/>
    </source>
</evidence>
<dbReference type="PANTHER" id="PTHR12015:SF183">
    <property type="entry name" value="C-C MOTIF CHEMOKINE 3"/>
    <property type="match status" value="1"/>
</dbReference>
<dbReference type="SMART" id="SM00199">
    <property type="entry name" value="SCY"/>
    <property type="match status" value="3"/>
</dbReference>
<evidence type="ECO:0000256" key="3">
    <source>
        <dbReference type="ARBA" id="ARBA00022514"/>
    </source>
</evidence>
<name>A0AAR2L6P6_PYGNA</name>
<dbReference type="InterPro" id="IPR036048">
    <property type="entry name" value="Interleukin_8-like_sf"/>
</dbReference>
<dbReference type="SUPFAM" id="SSF54117">
    <property type="entry name" value="Interleukin 8-like chemokines"/>
    <property type="match status" value="3"/>
</dbReference>
<reference evidence="12" key="2">
    <citation type="submission" date="2025-05" db="UniProtKB">
        <authorList>
            <consortium name="Ensembl"/>
        </authorList>
    </citation>
    <scope>IDENTIFICATION</scope>
</reference>
<evidence type="ECO:0000313" key="13">
    <source>
        <dbReference type="Proteomes" id="UP001501920"/>
    </source>
</evidence>
<dbReference type="Proteomes" id="UP001501920">
    <property type="component" value="Chromosome 8"/>
</dbReference>
<comment type="subunit">
    <text evidence="8">Self-associates. Also heterodimer of MIP-1-alpha(4-69) and MIP-1-beta(3-69). Interacts with CCR1.</text>
</comment>
<dbReference type="Pfam" id="PF00048">
    <property type="entry name" value="IL8"/>
    <property type="match status" value="3"/>
</dbReference>
<dbReference type="PANTHER" id="PTHR12015">
    <property type="entry name" value="SMALL INDUCIBLE CYTOKINE A"/>
    <property type="match status" value="1"/>
</dbReference>
<evidence type="ECO:0000259" key="11">
    <source>
        <dbReference type="SMART" id="SM00199"/>
    </source>
</evidence>
<evidence type="ECO:0000256" key="6">
    <source>
        <dbReference type="ARBA" id="ARBA00023157"/>
    </source>
</evidence>
<evidence type="ECO:0000256" key="7">
    <source>
        <dbReference type="ARBA" id="ARBA00044740"/>
    </source>
</evidence>
<dbReference type="PROSITE" id="PS00472">
    <property type="entry name" value="SMALL_CYTOKINES_CC"/>
    <property type="match status" value="3"/>
</dbReference>
<dbReference type="Ensembl" id="ENSPNAT00000084454.1">
    <property type="protein sequence ID" value="ENSPNAP00000055453.1"/>
    <property type="gene ID" value="ENSPNAG00000037300.1"/>
</dbReference>
<dbReference type="InterPro" id="IPR039809">
    <property type="entry name" value="Chemokine_b/g/d"/>
</dbReference>
<keyword evidence="9" id="KW-0145">Chemotaxis</keyword>
<evidence type="ECO:0000256" key="9">
    <source>
        <dbReference type="RuleBase" id="RU361150"/>
    </source>
</evidence>
<evidence type="ECO:0000313" key="12">
    <source>
        <dbReference type="Ensembl" id="ENSPNAP00000072225.1"/>
    </source>
</evidence>
<comment type="similarity">
    <text evidence="2 9">Belongs to the intercrine beta (chemokine CC) family.</text>
</comment>
<keyword evidence="3 9" id="KW-0202">Cytokine</keyword>
<protein>
    <recommendedName>
        <fullName evidence="9">C-C motif chemokine</fullName>
    </recommendedName>
</protein>
<keyword evidence="5 9" id="KW-0732">Signal</keyword>
<evidence type="ECO:0000256" key="2">
    <source>
        <dbReference type="ARBA" id="ARBA00010868"/>
    </source>
</evidence>
<dbReference type="InterPro" id="IPR000827">
    <property type="entry name" value="Chemokine_CC_CS"/>
</dbReference>
<feature type="compositionally biased region" description="Polar residues" evidence="10">
    <location>
        <begin position="104"/>
        <end position="118"/>
    </location>
</feature>
<keyword evidence="13" id="KW-1185">Reference proteome</keyword>
<feature type="domain" description="Chemokine interleukin-8-like" evidence="11">
    <location>
        <begin position="209"/>
        <end position="268"/>
    </location>
</feature>
<accession>A0AAR2L6P6</accession>
<reference evidence="12 13" key="1">
    <citation type="submission" date="2020-10" db="EMBL/GenBank/DDBJ databases">
        <title>Pygocentrus nattereri (red-bellied piranha) genome, fPygNat1, primary haplotype.</title>
        <authorList>
            <person name="Myers G."/>
            <person name="Meyer A."/>
            <person name="Karagic N."/>
            <person name="Pippel M."/>
            <person name="Winkler S."/>
            <person name="Tracey A."/>
            <person name="Wood J."/>
            <person name="Formenti G."/>
            <person name="Howe K."/>
            <person name="Fedrigo O."/>
            <person name="Jarvis E.D."/>
        </authorList>
    </citation>
    <scope>NUCLEOTIDE SEQUENCE [LARGE SCALE GENOMIC DNA]</scope>
</reference>
<dbReference type="Gene3D" id="2.40.50.40">
    <property type="match status" value="3"/>
</dbReference>
<evidence type="ECO:0000256" key="1">
    <source>
        <dbReference type="ARBA" id="ARBA00004613"/>
    </source>
</evidence>
<feature type="region of interest" description="Disordered" evidence="10">
    <location>
        <begin position="89"/>
        <end position="118"/>
    </location>
</feature>
<comment type="subcellular location">
    <subcellularLocation>
        <location evidence="1 9">Secreted</location>
    </subcellularLocation>
</comment>
<dbReference type="GO" id="GO:0005615">
    <property type="term" value="C:extracellular space"/>
    <property type="evidence" value="ECO:0007669"/>
    <property type="project" value="UniProtKB-KW"/>
</dbReference>
<feature type="chain" id="PRO_5044522713" description="C-C motif chemokine" evidence="9">
    <location>
        <begin position="22"/>
        <end position="305"/>
    </location>
</feature>
<comment type="function">
    <text evidence="7">Monokine with inflammatory and chemokinetic properties. Binds to CCR1, CCR4 and CCR5. One of the major HIV-suppressive factors produced by CD8+ T-cells. Recombinant MIP-1-alpha induces a dose-dependent inhibition of different strains of HIV-1, HIV-2, and simian immunodeficiency virus (SIV).</text>
</comment>
<dbReference type="GO" id="GO:0008009">
    <property type="term" value="F:chemokine activity"/>
    <property type="evidence" value="ECO:0007669"/>
    <property type="project" value="InterPro"/>
</dbReference>
<proteinExistence type="inferred from homology"/>
<dbReference type="InterPro" id="IPR001811">
    <property type="entry name" value="Chemokine_IL8-like_dom"/>
</dbReference>
<dbReference type="GO" id="GO:0006955">
    <property type="term" value="P:immune response"/>
    <property type="evidence" value="ECO:0007669"/>
    <property type="project" value="InterPro"/>
</dbReference>
<keyword evidence="6" id="KW-1015">Disulfide bond</keyword>
<feature type="region of interest" description="Disordered" evidence="10">
    <location>
        <begin position="174"/>
        <end position="208"/>
    </location>
</feature>
<feature type="domain" description="Chemokine interleukin-8-like" evidence="11">
    <location>
        <begin position="119"/>
        <end position="178"/>
    </location>
</feature>
<feature type="compositionally biased region" description="Polar residues" evidence="10">
    <location>
        <begin position="194"/>
        <end position="208"/>
    </location>
</feature>
<dbReference type="CDD" id="cd00272">
    <property type="entry name" value="Chemokine_CC"/>
    <property type="match status" value="3"/>
</dbReference>
<sequence>MRTLSALLMVLLLCSVQQVYSALEGAGTPLECCTKLTKLRILPLARTESYRRTSSNCPIKAVIFQMDNGKTFCVDPSWDWVQSHRKKLDQKKSSTASKQHKPNSKNVHSSQAPEAAHSSNDCCTKLTKLRFLPLARTESYRWTSSSCPIKAVVFQMDNGKSFCVDPSWDWVQSHRKKLDQKKSSTASKQHKPNSKNVHSSQAPEAAHSSNDCCTKLTKLRFLPLARTESYRWTNSSCPIKAVVFQMVGGKRFCADPSWDWVQSHMKKLDQKKSSTASAASTASTSSKLYKLPPNPEADHIEYCLQ</sequence>
<keyword evidence="4 9" id="KW-0964">Secreted</keyword>
<evidence type="ECO:0000256" key="4">
    <source>
        <dbReference type="ARBA" id="ARBA00022525"/>
    </source>
</evidence>